<comment type="caution">
    <text evidence="2">The sequence shown here is derived from an EMBL/GenBank/DDBJ whole genome shotgun (WGS) entry which is preliminary data.</text>
</comment>
<proteinExistence type="predicted"/>
<name>A0A7W4IDT6_9PROT</name>
<keyword evidence="1" id="KW-0472">Membrane</keyword>
<dbReference type="AlphaFoldDB" id="A0A7W4IDT6"/>
<organism evidence="2 3">
    <name type="scientific">Gluconacetobacter sacchari</name>
    <dbReference type="NCBI Taxonomy" id="92759"/>
    <lineage>
        <taxon>Bacteria</taxon>
        <taxon>Pseudomonadati</taxon>
        <taxon>Pseudomonadota</taxon>
        <taxon>Alphaproteobacteria</taxon>
        <taxon>Acetobacterales</taxon>
        <taxon>Acetobacteraceae</taxon>
        <taxon>Gluconacetobacter</taxon>
    </lineage>
</organism>
<reference evidence="2 3" key="1">
    <citation type="submission" date="2020-04" db="EMBL/GenBank/DDBJ databases">
        <title>Description of novel Gluconacetobacter.</title>
        <authorList>
            <person name="Sombolestani A."/>
        </authorList>
    </citation>
    <scope>NUCLEOTIDE SEQUENCE [LARGE SCALE GENOMIC DNA]</scope>
    <source>
        <strain evidence="2 3">LMG 19747</strain>
    </source>
</reference>
<evidence type="ECO:0000313" key="2">
    <source>
        <dbReference type="EMBL" id="MBB2161020.1"/>
    </source>
</evidence>
<dbReference type="RefSeq" id="WP_182997876.1">
    <property type="nucleotide sequence ID" value="NZ_JABEQJ010000015.1"/>
</dbReference>
<keyword evidence="1" id="KW-0812">Transmembrane</keyword>
<feature type="transmembrane region" description="Helical" evidence="1">
    <location>
        <begin position="6"/>
        <end position="26"/>
    </location>
</feature>
<accession>A0A7W4IDT6</accession>
<evidence type="ECO:0000256" key="1">
    <source>
        <dbReference type="SAM" id="Phobius"/>
    </source>
</evidence>
<protein>
    <submittedName>
        <fullName evidence="2">Uncharacterized protein</fullName>
    </submittedName>
</protein>
<keyword evidence="1" id="KW-1133">Transmembrane helix</keyword>
<dbReference type="Proteomes" id="UP000589085">
    <property type="component" value="Unassembled WGS sequence"/>
</dbReference>
<sequence length="92" mass="9418">MEGIIAVVTGLLVGLFGLILTAVAAIEHLARQILASVGIVGELQTALLIILLVSLAIGAFRLFGGVFAVLIGLVLMLILLHALLTTAGVPVH</sequence>
<dbReference type="EMBL" id="JABEQJ010000015">
    <property type="protein sequence ID" value="MBB2161020.1"/>
    <property type="molecule type" value="Genomic_DNA"/>
</dbReference>
<feature type="transmembrane region" description="Helical" evidence="1">
    <location>
        <begin position="63"/>
        <end position="84"/>
    </location>
</feature>
<gene>
    <name evidence="2" type="ORF">HLH48_12695</name>
</gene>
<feature type="transmembrane region" description="Helical" evidence="1">
    <location>
        <begin position="33"/>
        <end position="57"/>
    </location>
</feature>
<evidence type="ECO:0000313" key="3">
    <source>
        <dbReference type="Proteomes" id="UP000589085"/>
    </source>
</evidence>